<dbReference type="GO" id="GO:0003723">
    <property type="term" value="F:RNA binding"/>
    <property type="evidence" value="ECO:0007669"/>
    <property type="project" value="UniProtKB-KW"/>
</dbReference>
<keyword evidence="1" id="KW-0694">RNA-binding</keyword>
<gene>
    <name evidence="4" type="ORF">K461DRAFT_318119</name>
</gene>
<proteinExistence type="predicted"/>
<name>A0A9P4JAN7_9PEZI</name>
<dbReference type="GO" id="GO:0006364">
    <property type="term" value="P:rRNA processing"/>
    <property type="evidence" value="ECO:0007669"/>
    <property type="project" value="TreeGrafter"/>
</dbReference>
<dbReference type="GO" id="GO:0006369">
    <property type="term" value="P:termination of RNA polymerase II transcription"/>
    <property type="evidence" value="ECO:0007669"/>
    <property type="project" value="TreeGrafter"/>
</dbReference>
<evidence type="ECO:0000256" key="2">
    <source>
        <dbReference type="SAM" id="MobiDB-lite"/>
    </source>
</evidence>
<dbReference type="PANTHER" id="PTHR11207:SF0">
    <property type="entry name" value="RIBONUCLEASE 3"/>
    <property type="match status" value="1"/>
</dbReference>
<dbReference type="CDD" id="cd00593">
    <property type="entry name" value="RIBOc"/>
    <property type="match status" value="1"/>
</dbReference>
<feature type="region of interest" description="Disordered" evidence="2">
    <location>
        <begin position="1"/>
        <end position="61"/>
    </location>
</feature>
<evidence type="ECO:0000256" key="1">
    <source>
        <dbReference type="ARBA" id="ARBA00022884"/>
    </source>
</evidence>
<evidence type="ECO:0000259" key="3">
    <source>
        <dbReference type="PROSITE" id="PS50142"/>
    </source>
</evidence>
<keyword evidence="5" id="KW-1185">Reference proteome</keyword>
<dbReference type="Gene3D" id="3.30.160.20">
    <property type="match status" value="1"/>
</dbReference>
<evidence type="ECO:0000313" key="4">
    <source>
        <dbReference type="EMBL" id="KAF2158131.1"/>
    </source>
</evidence>
<accession>A0A9P4JAN7</accession>
<sequence length="511" mass="55745">MKRHSEDGDRDPKRQKFEKKGKKQSTQDGDRDSDRDSTSTSKDRETSIKTRTQTGTEKSNPVDSFTLLEDILSSFATAPETLTSALGSTALSPMRSLLSLLRARKQSTSLDTSFPPTFTPPIPSSSTYPLPFTSSPIPSTPFTLPLLPPILPGPYTDAPFIHRSVAPTDRVSGTSLAPGIQDPGKELNYERLEFLGDAYLSLIASSLIFSRFPSLHPGQQSSLRSALVSNDTLQRFSRAYGFDTKLQATGLGLGGRGLEAATRNGSKLRGNKGINKIYADVFEAYVAAAILSDPEGGYAKVERWLKELWTPILLESQERGFKNWQAVLGRVGGLEFAPAHPENADGDGVEVLGAEERTRQELPDDEATLPPPPPPQQQQQGGDDYDPLAKMTLQKRIAPNHVRLVYKEIDPPAPASSVSSTQPRAAFYIAVHLTGWGYQYHYLGKGEGANKVEAGNRAAMDAMTGSGRGVVEICEKKFQEQKDKKKEEKDEKFKVKIEKKYTSGQGGNGGG</sequence>
<comment type="caution">
    <text evidence="4">The sequence shown here is derived from an EMBL/GenBank/DDBJ whole genome shotgun (WGS) entry which is preliminary data.</text>
</comment>
<dbReference type="InterPro" id="IPR036389">
    <property type="entry name" value="RNase_III_sf"/>
</dbReference>
<dbReference type="PROSITE" id="PS50142">
    <property type="entry name" value="RNASE_3_2"/>
    <property type="match status" value="1"/>
</dbReference>
<dbReference type="EMBL" id="ML996081">
    <property type="protein sequence ID" value="KAF2158131.1"/>
    <property type="molecule type" value="Genomic_DNA"/>
</dbReference>
<feature type="domain" description="RNase III" evidence="3">
    <location>
        <begin position="186"/>
        <end position="294"/>
    </location>
</feature>
<dbReference type="Proteomes" id="UP000799439">
    <property type="component" value="Unassembled WGS sequence"/>
</dbReference>
<dbReference type="OrthoDB" id="2392202at2759"/>
<feature type="compositionally biased region" description="Basic and acidic residues" evidence="2">
    <location>
        <begin position="28"/>
        <end position="48"/>
    </location>
</feature>
<feature type="region of interest" description="Disordered" evidence="2">
    <location>
        <begin position="358"/>
        <end position="386"/>
    </location>
</feature>
<dbReference type="SUPFAM" id="SSF69065">
    <property type="entry name" value="RNase III domain-like"/>
    <property type="match status" value="1"/>
</dbReference>
<dbReference type="Gene3D" id="1.10.1520.10">
    <property type="entry name" value="Ribonuclease III domain"/>
    <property type="match status" value="1"/>
</dbReference>
<dbReference type="GO" id="GO:0004525">
    <property type="term" value="F:ribonuclease III activity"/>
    <property type="evidence" value="ECO:0007669"/>
    <property type="project" value="InterPro"/>
</dbReference>
<dbReference type="SUPFAM" id="SSF54768">
    <property type="entry name" value="dsRNA-binding domain-like"/>
    <property type="match status" value="1"/>
</dbReference>
<feature type="compositionally biased region" description="Polar residues" evidence="2">
    <location>
        <begin position="49"/>
        <end position="61"/>
    </location>
</feature>
<dbReference type="AlphaFoldDB" id="A0A9P4JAN7"/>
<dbReference type="GO" id="GO:0034475">
    <property type="term" value="P:U4 snRNA 3'-end processing"/>
    <property type="evidence" value="ECO:0007669"/>
    <property type="project" value="TreeGrafter"/>
</dbReference>
<dbReference type="SMART" id="SM00535">
    <property type="entry name" value="RIBOc"/>
    <property type="match status" value="1"/>
</dbReference>
<organism evidence="4 5">
    <name type="scientific">Myriangium duriaei CBS 260.36</name>
    <dbReference type="NCBI Taxonomy" id="1168546"/>
    <lineage>
        <taxon>Eukaryota</taxon>
        <taxon>Fungi</taxon>
        <taxon>Dikarya</taxon>
        <taxon>Ascomycota</taxon>
        <taxon>Pezizomycotina</taxon>
        <taxon>Dothideomycetes</taxon>
        <taxon>Dothideomycetidae</taxon>
        <taxon>Myriangiales</taxon>
        <taxon>Myriangiaceae</taxon>
        <taxon>Myriangium</taxon>
    </lineage>
</organism>
<dbReference type="Pfam" id="PF00636">
    <property type="entry name" value="Ribonuclease_3"/>
    <property type="match status" value="1"/>
</dbReference>
<dbReference type="PROSITE" id="PS00517">
    <property type="entry name" value="RNASE_3_1"/>
    <property type="match status" value="1"/>
</dbReference>
<evidence type="ECO:0000313" key="5">
    <source>
        <dbReference type="Proteomes" id="UP000799439"/>
    </source>
</evidence>
<dbReference type="PANTHER" id="PTHR11207">
    <property type="entry name" value="RIBONUCLEASE III"/>
    <property type="match status" value="1"/>
</dbReference>
<dbReference type="InterPro" id="IPR000999">
    <property type="entry name" value="RNase_III_dom"/>
</dbReference>
<reference evidence="4" key="1">
    <citation type="journal article" date="2020" name="Stud. Mycol.">
        <title>101 Dothideomycetes genomes: a test case for predicting lifestyles and emergence of pathogens.</title>
        <authorList>
            <person name="Haridas S."/>
            <person name="Albert R."/>
            <person name="Binder M."/>
            <person name="Bloem J."/>
            <person name="Labutti K."/>
            <person name="Salamov A."/>
            <person name="Andreopoulos B."/>
            <person name="Baker S."/>
            <person name="Barry K."/>
            <person name="Bills G."/>
            <person name="Bluhm B."/>
            <person name="Cannon C."/>
            <person name="Castanera R."/>
            <person name="Culley D."/>
            <person name="Daum C."/>
            <person name="Ezra D."/>
            <person name="Gonzalez J."/>
            <person name="Henrissat B."/>
            <person name="Kuo A."/>
            <person name="Liang C."/>
            <person name="Lipzen A."/>
            <person name="Lutzoni F."/>
            <person name="Magnuson J."/>
            <person name="Mondo S."/>
            <person name="Nolan M."/>
            <person name="Ohm R."/>
            <person name="Pangilinan J."/>
            <person name="Park H.-J."/>
            <person name="Ramirez L."/>
            <person name="Alfaro M."/>
            <person name="Sun H."/>
            <person name="Tritt A."/>
            <person name="Yoshinaga Y."/>
            <person name="Zwiers L.-H."/>
            <person name="Turgeon B."/>
            <person name="Goodwin S."/>
            <person name="Spatafora J."/>
            <person name="Crous P."/>
            <person name="Grigoriev I."/>
        </authorList>
    </citation>
    <scope>NUCLEOTIDE SEQUENCE</scope>
    <source>
        <strain evidence="4">CBS 260.36</strain>
    </source>
</reference>
<dbReference type="GO" id="GO:0005654">
    <property type="term" value="C:nucleoplasm"/>
    <property type="evidence" value="ECO:0007669"/>
    <property type="project" value="TreeGrafter"/>
</dbReference>
<protein>
    <recommendedName>
        <fullName evidence="3">RNase III domain-containing protein</fullName>
    </recommendedName>
</protein>
<feature type="compositionally biased region" description="Basic and acidic residues" evidence="2">
    <location>
        <begin position="1"/>
        <end position="15"/>
    </location>
</feature>